<dbReference type="AlphaFoldDB" id="A0A916S0F6"/>
<dbReference type="Pfam" id="PF17989">
    <property type="entry name" value="ALP_N"/>
    <property type="match status" value="1"/>
</dbReference>
<organism evidence="2 3">
    <name type="scientific">Ornithinibacillus halotolerans</name>
    <dbReference type="NCBI Taxonomy" id="1274357"/>
    <lineage>
        <taxon>Bacteria</taxon>
        <taxon>Bacillati</taxon>
        <taxon>Bacillota</taxon>
        <taxon>Bacilli</taxon>
        <taxon>Bacillales</taxon>
        <taxon>Bacillaceae</taxon>
        <taxon>Ornithinibacillus</taxon>
    </lineage>
</organism>
<accession>A0A916S0F6</accession>
<reference evidence="2" key="2">
    <citation type="submission" date="2020-09" db="EMBL/GenBank/DDBJ databases">
        <authorList>
            <person name="Sun Q."/>
            <person name="Zhou Y."/>
        </authorList>
    </citation>
    <scope>NUCLEOTIDE SEQUENCE</scope>
    <source>
        <strain evidence="2">CGMCC 1.12408</strain>
    </source>
</reference>
<keyword evidence="3" id="KW-1185">Reference proteome</keyword>
<protein>
    <recommendedName>
        <fullName evidence="1">Actin-like protein N-terminal domain-containing protein</fullName>
    </recommendedName>
</protein>
<proteinExistence type="predicted"/>
<evidence type="ECO:0000259" key="1">
    <source>
        <dbReference type="Pfam" id="PF17989"/>
    </source>
</evidence>
<comment type="caution">
    <text evidence="2">The sequence shown here is derived from an EMBL/GenBank/DDBJ whole genome shotgun (WGS) entry which is preliminary data.</text>
</comment>
<evidence type="ECO:0000313" key="3">
    <source>
        <dbReference type="Proteomes" id="UP000613512"/>
    </source>
</evidence>
<evidence type="ECO:0000313" key="2">
    <source>
        <dbReference type="EMBL" id="GGA75880.1"/>
    </source>
</evidence>
<dbReference type="RefSeq" id="WP_229740711.1">
    <property type="nucleotide sequence ID" value="NZ_BMEY01000008.1"/>
</dbReference>
<dbReference type="InterPro" id="IPR040607">
    <property type="entry name" value="ALP_N"/>
</dbReference>
<dbReference type="SUPFAM" id="SSF53067">
    <property type="entry name" value="Actin-like ATPase domain"/>
    <property type="match status" value="1"/>
</dbReference>
<dbReference type="CDD" id="cd24023">
    <property type="entry name" value="ASKHA_NBD_ParM_Alp7A-like"/>
    <property type="match status" value="1"/>
</dbReference>
<dbReference type="Gene3D" id="3.30.420.40">
    <property type="match status" value="1"/>
</dbReference>
<dbReference type="Proteomes" id="UP000613512">
    <property type="component" value="Unassembled WGS sequence"/>
</dbReference>
<dbReference type="EMBL" id="BMEY01000008">
    <property type="protein sequence ID" value="GGA75880.1"/>
    <property type="molecule type" value="Genomic_DNA"/>
</dbReference>
<dbReference type="InterPro" id="IPR043129">
    <property type="entry name" value="ATPase_NBD"/>
</dbReference>
<gene>
    <name evidence="2" type="ORF">GCM10008025_19420</name>
</gene>
<reference evidence="2" key="1">
    <citation type="journal article" date="2014" name="Int. J. Syst. Evol. Microbiol.">
        <title>Complete genome sequence of Corynebacterium casei LMG S-19264T (=DSM 44701T), isolated from a smear-ripened cheese.</title>
        <authorList>
            <consortium name="US DOE Joint Genome Institute (JGI-PGF)"/>
            <person name="Walter F."/>
            <person name="Albersmeier A."/>
            <person name="Kalinowski J."/>
            <person name="Ruckert C."/>
        </authorList>
    </citation>
    <scope>NUCLEOTIDE SEQUENCE</scope>
    <source>
        <strain evidence="2">CGMCC 1.12408</strain>
    </source>
</reference>
<name>A0A916S0F6_9BACI</name>
<feature type="domain" description="Actin-like protein N-terminal" evidence="1">
    <location>
        <begin position="7"/>
        <end position="183"/>
    </location>
</feature>
<sequence length="311" mass="35316">MDKNILAVDIGNSWYKTLISDGGKLFDYQMPNTIALFDEKLYEMPYDDDDIELEENLIVEVKSPAFVDKRERYYVGKAAAKQRNVSFTSYNNQKTDEIRTYILLFAIAAYHALLYKLGNTDNIEYKIDQLGVSLPTTQYKENKDRFKERLIGTHTVIFHKVPGMKKTKECVVKLTIEDVIVGVEGACAYLGLTRDHESLLITDETLVEESKKGIIIGDLGGDSVDFIGIKNNKPVASIEGEAFGINPYLDVIMQKVSKFELYQFNSRSELEEKLIQGPSKWYVEPYAGVKKDISIYHPTITLFSIEVLGAF</sequence>